<reference evidence="1 2" key="1">
    <citation type="submission" date="2022-08" db="EMBL/GenBank/DDBJ databases">
        <title>Myroides zhujiangensis sp. nov., a novel bacterium isolated from sediment in the Pearl River Estuary.</title>
        <authorList>
            <person name="Cui L."/>
        </authorList>
    </citation>
    <scope>NUCLEOTIDE SEQUENCE [LARGE SCALE GENOMIC DNA]</scope>
    <source>
        <strain evidence="1 2">SCSIO 72103</strain>
    </source>
</reference>
<name>A0ABY5NUG2_9FLAO</name>
<organism evidence="1 2">
    <name type="scientific">Paenimyroides aestuarii</name>
    <dbReference type="NCBI Taxonomy" id="2968490"/>
    <lineage>
        <taxon>Bacteria</taxon>
        <taxon>Pseudomonadati</taxon>
        <taxon>Bacteroidota</taxon>
        <taxon>Flavobacteriia</taxon>
        <taxon>Flavobacteriales</taxon>
        <taxon>Flavobacteriaceae</taxon>
        <taxon>Paenimyroides</taxon>
    </lineage>
</organism>
<proteinExistence type="predicted"/>
<evidence type="ECO:0000313" key="2">
    <source>
        <dbReference type="Proteomes" id="UP001317001"/>
    </source>
</evidence>
<dbReference type="Gene3D" id="1.10.3680.10">
    <property type="entry name" value="TerB-like"/>
    <property type="match status" value="1"/>
</dbReference>
<sequence length="159" mass="18424">MSYQDIYDSGLKERNKGHFASIVRIAFSDGKYTETERQFIEALASKLDITEEDFKSILEDPTKYPVNPPYLQERRIERLFDLAHIVFINHILGPEQKAILQKFASALGFVGDIRAITNKALSLLVMEYSLEDFKLEMDLYIKTISERGCPKRIASFLYY</sequence>
<dbReference type="EMBL" id="CP102382">
    <property type="protein sequence ID" value="UUV22196.1"/>
    <property type="molecule type" value="Genomic_DNA"/>
</dbReference>
<evidence type="ECO:0000313" key="1">
    <source>
        <dbReference type="EMBL" id="UUV22196.1"/>
    </source>
</evidence>
<dbReference type="SUPFAM" id="SSF158682">
    <property type="entry name" value="TerB-like"/>
    <property type="match status" value="1"/>
</dbReference>
<gene>
    <name evidence="1" type="ORF">NPX36_03945</name>
</gene>
<accession>A0ABY5NUG2</accession>
<dbReference type="RefSeq" id="WP_257500113.1">
    <property type="nucleotide sequence ID" value="NZ_CP102382.1"/>
</dbReference>
<keyword evidence="2" id="KW-1185">Reference proteome</keyword>
<dbReference type="CDD" id="cd07177">
    <property type="entry name" value="terB_like"/>
    <property type="match status" value="1"/>
</dbReference>
<dbReference type="InterPro" id="IPR029024">
    <property type="entry name" value="TerB-like"/>
</dbReference>
<dbReference type="Proteomes" id="UP001317001">
    <property type="component" value="Chromosome"/>
</dbReference>
<protein>
    <submittedName>
        <fullName evidence="1">TerB family tellurite resistance protein</fullName>
    </submittedName>
</protein>